<dbReference type="GO" id="GO:0004197">
    <property type="term" value="F:cysteine-type endopeptidase activity"/>
    <property type="evidence" value="ECO:0007669"/>
    <property type="project" value="InterPro"/>
</dbReference>
<evidence type="ECO:0000259" key="2">
    <source>
        <dbReference type="Pfam" id="PF00656"/>
    </source>
</evidence>
<reference evidence="3 4" key="1">
    <citation type="submission" date="2024-04" db="EMBL/GenBank/DDBJ databases">
        <authorList>
            <person name="Fracassetti M."/>
        </authorList>
    </citation>
    <scope>NUCLEOTIDE SEQUENCE [LARGE SCALE GENOMIC DNA]</scope>
</reference>
<proteinExistence type="inferred from homology"/>
<name>A0AAV2D984_9ROSI</name>
<protein>
    <recommendedName>
        <fullName evidence="2">Peptidase C14 caspase domain-containing protein</fullName>
    </recommendedName>
</protein>
<dbReference type="GO" id="GO:0006508">
    <property type="term" value="P:proteolysis"/>
    <property type="evidence" value="ECO:0007669"/>
    <property type="project" value="InterPro"/>
</dbReference>
<comment type="similarity">
    <text evidence="1">Belongs to the peptidase C14B family.</text>
</comment>
<feature type="domain" description="Peptidase C14 caspase" evidence="2">
    <location>
        <begin position="83"/>
        <end position="361"/>
    </location>
</feature>
<evidence type="ECO:0000256" key="1">
    <source>
        <dbReference type="ARBA" id="ARBA00009005"/>
    </source>
</evidence>
<dbReference type="PANTHER" id="PTHR48104:SF17">
    <property type="entry name" value="METACASPASE-3"/>
    <property type="match status" value="1"/>
</dbReference>
<dbReference type="PANTHER" id="PTHR48104">
    <property type="entry name" value="METACASPASE-4"/>
    <property type="match status" value="1"/>
</dbReference>
<dbReference type="InterPro" id="IPR011600">
    <property type="entry name" value="Pept_C14_caspase"/>
</dbReference>
<accession>A0AAV2D984</accession>
<dbReference type="GO" id="GO:0005737">
    <property type="term" value="C:cytoplasm"/>
    <property type="evidence" value="ECO:0007669"/>
    <property type="project" value="TreeGrafter"/>
</dbReference>
<organism evidence="3 4">
    <name type="scientific">Linum trigynum</name>
    <dbReference type="NCBI Taxonomy" id="586398"/>
    <lineage>
        <taxon>Eukaryota</taxon>
        <taxon>Viridiplantae</taxon>
        <taxon>Streptophyta</taxon>
        <taxon>Embryophyta</taxon>
        <taxon>Tracheophyta</taxon>
        <taxon>Spermatophyta</taxon>
        <taxon>Magnoliopsida</taxon>
        <taxon>eudicotyledons</taxon>
        <taxon>Gunneridae</taxon>
        <taxon>Pentapetalae</taxon>
        <taxon>rosids</taxon>
        <taxon>fabids</taxon>
        <taxon>Malpighiales</taxon>
        <taxon>Linaceae</taxon>
        <taxon>Linum</taxon>
    </lineage>
</organism>
<evidence type="ECO:0000313" key="4">
    <source>
        <dbReference type="Proteomes" id="UP001497516"/>
    </source>
</evidence>
<keyword evidence="4" id="KW-1185">Reference proteome</keyword>
<dbReference type="InterPro" id="IPR050452">
    <property type="entry name" value="Metacaspase"/>
</dbReference>
<dbReference type="Proteomes" id="UP001497516">
    <property type="component" value="Chromosome 2"/>
</dbReference>
<gene>
    <name evidence="3" type="ORF">LTRI10_LOCUS12574</name>
</gene>
<dbReference type="AlphaFoldDB" id="A0AAV2D984"/>
<dbReference type="Pfam" id="PF00656">
    <property type="entry name" value="Peptidase_C14"/>
    <property type="match status" value="1"/>
</dbReference>
<dbReference type="Gene3D" id="3.40.50.12660">
    <property type="match status" value="1"/>
</dbReference>
<sequence length="368" mass="40717">MGSRRKERCGWCGLKLMVPSDSQSFQCAVCQGITRAPTRPPLDLQLAAPTYRPPYYGGGGYASSLPPLLRPPPPPPPSLPYGRKKALLCGVGYRGKRYQIKGSINDVKCMRYFLLHKCGFPPDSILMLTEDETNPMRIPTKENIRMGLRWLVQGCQAGDSLVFHFSGHGSRQRDYDLDEVDGFDETLCPLDFETEGMIIDDEVNATIVRPLPRAATLHAIIDSCYSATLLDLPFACRMNRDGQYTWADHRRPSPYYATKDTSGGLAICFSACNDDETSADTTAMTGNISTGALTYSFIQAVHNEPGLSYGRLLTAMRQAIQLARSGGLRLTGPIASLLNNTLFSTQLKQEPQLTCSQTFEVYSRQFTL</sequence>
<evidence type="ECO:0000313" key="3">
    <source>
        <dbReference type="EMBL" id="CAL1370446.1"/>
    </source>
</evidence>
<dbReference type="EMBL" id="OZ034815">
    <property type="protein sequence ID" value="CAL1370446.1"/>
    <property type="molecule type" value="Genomic_DNA"/>
</dbReference>